<comment type="similarity">
    <text evidence="1">Belongs to the leucine-binding protein family.</text>
</comment>
<evidence type="ECO:0000259" key="6">
    <source>
        <dbReference type="Pfam" id="PF13458"/>
    </source>
</evidence>
<proteinExistence type="inferred from homology"/>
<keyword evidence="8" id="KW-1185">Reference proteome</keyword>
<keyword evidence="2 5" id="KW-0732">Signal</keyword>
<dbReference type="InterPro" id="IPR051010">
    <property type="entry name" value="BCAA_transport"/>
</dbReference>
<evidence type="ECO:0000256" key="5">
    <source>
        <dbReference type="SAM" id="SignalP"/>
    </source>
</evidence>
<accession>A0ABX9A330</accession>
<feature type="signal peptide" evidence="5">
    <location>
        <begin position="1"/>
        <end position="30"/>
    </location>
</feature>
<evidence type="ECO:0000313" key="8">
    <source>
        <dbReference type="Proteomes" id="UP000824321"/>
    </source>
</evidence>
<dbReference type="RefSeq" id="WP_221431200.1">
    <property type="nucleotide sequence ID" value="NZ_CP081294.1"/>
</dbReference>
<dbReference type="Gene3D" id="3.40.50.2300">
    <property type="match status" value="2"/>
</dbReference>
<feature type="chain" id="PRO_5047113685" evidence="5">
    <location>
        <begin position="31"/>
        <end position="381"/>
    </location>
</feature>
<dbReference type="InterPro" id="IPR028082">
    <property type="entry name" value="Peripla_BP_I"/>
</dbReference>
<feature type="domain" description="Leucine-binding protein" evidence="6">
    <location>
        <begin position="55"/>
        <end position="369"/>
    </location>
</feature>
<dbReference type="EMBL" id="CP081294">
    <property type="protein sequence ID" value="QZD95461.1"/>
    <property type="molecule type" value="Genomic_DNA"/>
</dbReference>
<dbReference type="PROSITE" id="PS51257">
    <property type="entry name" value="PROKAR_LIPOPROTEIN"/>
    <property type="match status" value="1"/>
</dbReference>
<protein>
    <submittedName>
        <fullName evidence="7">Penicillin-binding protein activator</fullName>
    </submittedName>
</protein>
<organism evidence="7 8">
    <name type="scientific">Qipengyuania gelatinilytica</name>
    <dbReference type="NCBI Taxonomy" id="2867231"/>
    <lineage>
        <taxon>Bacteria</taxon>
        <taxon>Pseudomonadati</taxon>
        <taxon>Pseudomonadota</taxon>
        <taxon>Alphaproteobacteria</taxon>
        <taxon>Sphingomonadales</taxon>
        <taxon>Erythrobacteraceae</taxon>
        <taxon>Qipengyuania</taxon>
    </lineage>
</organism>
<evidence type="ECO:0000256" key="1">
    <source>
        <dbReference type="ARBA" id="ARBA00010062"/>
    </source>
</evidence>
<dbReference type="PANTHER" id="PTHR30483">
    <property type="entry name" value="LEUCINE-SPECIFIC-BINDING PROTEIN"/>
    <property type="match status" value="1"/>
</dbReference>
<reference evidence="7 8" key="1">
    <citation type="submission" date="2021-08" db="EMBL/GenBank/DDBJ databases">
        <title>Comparative Genomics Analysis of the Genus Qipengyuania Reveals Extensive Genetic Diversity and Metabolic Versatility, Including the Description of Fifteen Novel Species.</title>
        <authorList>
            <person name="Liu Y."/>
        </authorList>
    </citation>
    <scope>NUCLEOTIDE SEQUENCE [LARGE SCALE GENOMIC DNA]</scope>
    <source>
        <strain evidence="7 8">1NDH1</strain>
    </source>
</reference>
<dbReference type="SUPFAM" id="SSF53822">
    <property type="entry name" value="Periplasmic binding protein-like I"/>
    <property type="match status" value="1"/>
</dbReference>
<dbReference type="CDD" id="cd06339">
    <property type="entry name" value="PBP1_YraM_LppC_lipoprotein-like"/>
    <property type="match status" value="1"/>
</dbReference>
<evidence type="ECO:0000256" key="4">
    <source>
        <dbReference type="SAM" id="MobiDB-lite"/>
    </source>
</evidence>
<feature type="compositionally biased region" description="Low complexity" evidence="4">
    <location>
        <begin position="29"/>
        <end position="46"/>
    </location>
</feature>
<feature type="region of interest" description="Disordered" evidence="4">
    <location>
        <begin position="29"/>
        <end position="49"/>
    </location>
</feature>
<evidence type="ECO:0000256" key="3">
    <source>
        <dbReference type="ARBA" id="ARBA00022970"/>
    </source>
</evidence>
<dbReference type="Pfam" id="PF13458">
    <property type="entry name" value="Peripla_BP_6"/>
    <property type="match status" value="1"/>
</dbReference>
<dbReference type="InterPro" id="IPR028081">
    <property type="entry name" value="Leu-bd"/>
</dbReference>
<evidence type="ECO:0000256" key="2">
    <source>
        <dbReference type="ARBA" id="ARBA00022729"/>
    </source>
</evidence>
<sequence>MKRAFVNRRNLMVAAGAVLLSGCSIIPKTAETPGTGTPTPEPSATTLPDDEQRHRIALLVPLSGSNGEVGQSIANATTMAILDTNADNLRITTYDTSGGARAAVREALADGNRLILGPLLGTNVASVRAETEGSAVPIISFSNDTSIAGPGVFVMGHIPEQSIARSVEYARSKGARDFAILAPDGDYGNRAEAALRTALTEYGGRYVTGERYARTNTSVVSAAGRLKQRGGFDSILIADGGSNSIRGAAAVKTDGLQIIGTERWSGDSDVLRSPALRGAIFSSVIDSRYGGFVTSYEERFGSQPYRVATLGYDAVLLTLRAARDWRVGREFPVNVLYQAGGFDGMDGPFRFQRNGVVERAMEVRKVGNGDVTIVSPAPTGF</sequence>
<evidence type="ECO:0000313" key="7">
    <source>
        <dbReference type="EMBL" id="QZD95461.1"/>
    </source>
</evidence>
<keyword evidence="3" id="KW-0029">Amino-acid transport</keyword>
<dbReference type="Proteomes" id="UP000824321">
    <property type="component" value="Chromosome"/>
</dbReference>
<dbReference type="PANTHER" id="PTHR30483:SF6">
    <property type="entry name" value="PERIPLASMIC BINDING PROTEIN OF ABC TRANSPORTER FOR NATURAL AMINO ACIDS"/>
    <property type="match status" value="1"/>
</dbReference>
<name>A0ABX9A330_9SPHN</name>
<gene>
    <name evidence="7" type="ORF">K3136_01660</name>
</gene>
<keyword evidence="3" id="KW-0813">Transport</keyword>